<evidence type="ECO:0000313" key="1">
    <source>
        <dbReference type="EMBL" id="MBW62691.1"/>
    </source>
</evidence>
<accession>A0A2M4CC24</accession>
<name>A0A2M4CC24_9DIPT</name>
<dbReference type="AlphaFoldDB" id="A0A2M4CC24"/>
<reference evidence="1" key="1">
    <citation type="submission" date="2018-01" db="EMBL/GenBank/DDBJ databases">
        <title>An insight into the sialome of Amazonian anophelines.</title>
        <authorList>
            <person name="Ribeiro J.M."/>
            <person name="Scarpassa V."/>
            <person name="Calvo E."/>
        </authorList>
    </citation>
    <scope>NUCLEOTIDE SEQUENCE</scope>
    <source>
        <tissue evidence="1">Salivary glands</tissue>
    </source>
</reference>
<organism evidence="1">
    <name type="scientific">Anopheles marajoara</name>
    <dbReference type="NCBI Taxonomy" id="58244"/>
    <lineage>
        <taxon>Eukaryota</taxon>
        <taxon>Metazoa</taxon>
        <taxon>Ecdysozoa</taxon>
        <taxon>Arthropoda</taxon>
        <taxon>Hexapoda</taxon>
        <taxon>Insecta</taxon>
        <taxon>Pterygota</taxon>
        <taxon>Neoptera</taxon>
        <taxon>Endopterygota</taxon>
        <taxon>Diptera</taxon>
        <taxon>Nematocera</taxon>
        <taxon>Culicoidea</taxon>
        <taxon>Culicidae</taxon>
        <taxon>Anophelinae</taxon>
        <taxon>Anopheles</taxon>
    </lineage>
</organism>
<sequence length="80" mass="9223">MLLLSLILHSILLPRSPLFTLFLSLSLSLSLSLFCDSRRTNSDHGRDRVSTSSEVLSVDRLARRRAWPDKIPTHTQRKHR</sequence>
<proteinExistence type="predicted"/>
<dbReference type="EMBL" id="GGFJ01013550">
    <property type="protein sequence ID" value="MBW62691.1"/>
    <property type="molecule type" value="Transcribed_RNA"/>
</dbReference>
<protein>
    <submittedName>
        <fullName evidence="1">Putative secreted protein</fullName>
    </submittedName>
</protein>